<evidence type="ECO:0000313" key="1">
    <source>
        <dbReference type="EMBL" id="TQL14934.1"/>
    </source>
</evidence>
<protein>
    <submittedName>
        <fullName evidence="1">Uncharacterized protein</fullName>
    </submittedName>
</protein>
<evidence type="ECO:0000313" key="2">
    <source>
        <dbReference type="Proteomes" id="UP000316887"/>
    </source>
</evidence>
<accession>A0A542VUE9</accession>
<reference evidence="1 2" key="1">
    <citation type="submission" date="2019-06" db="EMBL/GenBank/DDBJ databases">
        <title>Genome sequencing of Zymomonas mobilis strains for genetic engineering and biofuel applications.</title>
        <authorList>
            <person name="Teravest M."/>
        </authorList>
    </citation>
    <scope>NUCLEOTIDE SEQUENCE [LARGE SCALE GENOMIC DNA]</scope>
    <source>
        <strain evidence="1 2">AN0101</strain>
    </source>
</reference>
<dbReference type="EMBL" id="VFOF01000007">
    <property type="protein sequence ID" value="TQL14934.1"/>
    <property type="molecule type" value="Genomic_DNA"/>
</dbReference>
<gene>
    <name evidence="1" type="ORF">FBY58_1865</name>
</gene>
<comment type="caution">
    <text evidence="1">The sequence shown here is derived from an EMBL/GenBank/DDBJ whole genome shotgun (WGS) entry which is preliminary data.</text>
</comment>
<dbReference type="Proteomes" id="UP000316887">
    <property type="component" value="Unassembled WGS sequence"/>
</dbReference>
<sequence>MAQELKLEISIISIARYRDFPKSSWDFDRIKNPYRASKNNFALARLNKIRWTTMFVILGINKVIGRNIIDCDLPSIR</sequence>
<proteinExistence type="predicted"/>
<dbReference type="AlphaFoldDB" id="A0A542VUE9"/>
<name>A0A542VUE9_ZYMMB</name>
<organism evidence="1 2">
    <name type="scientific">Zymomonas mobilis</name>
    <dbReference type="NCBI Taxonomy" id="542"/>
    <lineage>
        <taxon>Bacteria</taxon>
        <taxon>Pseudomonadati</taxon>
        <taxon>Pseudomonadota</taxon>
        <taxon>Alphaproteobacteria</taxon>
        <taxon>Sphingomonadales</taxon>
        <taxon>Zymomonadaceae</taxon>
        <taxon>Zymomonas</taxon>
    </lineage>
</organism>